<dbReference type="RefSeq" id="WP_138656387.1">
    <property type="nucleotide sequence ID" value="NZ_VATY01000001.1"/>
</dbReference>
<organism evidence="4 5">
    <name type="scientific">Maribacter algarum</name>
    <name type="common">ex Zhang et al. 2020</name>
    <dbReference type="NCBI Taxonomy" id="2578118"/>
    <lineage>
        <taxon>Bacteria</taxon>
        <taxon>Pseudomonadati</taxon>
        <taxon>Bacteroidota</taxon>
        <taxon>Flavobacteriia</taxon>
        <taxon>Flavobacteriales</taxon>
        <taxon>Flavobacteriaceae</taxon>
        <taxon>Maribacter</taxon>
    </lineage>
</organism>
<feature type="compositionally biased region" description="Polar residues" evidence="2">
    <location>
        <begin position="119"/>
        <end position="135"/>
    </location>
</feature>
<dbReference type="SUPFAM" id="SSF103647">
    <property type="entry name" value="TSP type-3 repeat"/>
    <property type="match status" value="2"/>
</dbReference>
<evidence type="ECO:0000313" key="4">
    <source>
        <dbReference type="EMBL" id="TMM58455.1"/>
    </source>
</evidence>
<dbReference type="InterPro" id="IPR032675">
    <property type="entry name" value="LRR_dom_sf"/>
</dbReference>
<accession>A0A5S3PTZ0</accession>
<reference evidence="4 5" key="1">
    <citation type="submission" date="2019-05" db="EMBL/GenBank/DDBJ databases">
        <authorList>
            <person name="Zhang J.-Y."/>
            <person name="Feg X."/>
            <person name="Du Z.-J."/>
        </authorList>
    </citation>
    <scope>NUCLEOTIDE SEQUENCE [LARGE SCALE GENOMIC DNA]</scope>
    <source>
        <strain evidence="4 5">RZ26</strain>
    </source>
</reference>
<dbReference type="InterPro" id="IPR044060">
    <property type="entry name" value="Bacterial_rp_domain"/>
</dbReference>
<evidence type="ECO:0000256" key="1">
    <source>
        <dbReference type="ARBA" id="ARBA00022729"/>
    </source>
</evidence>
<dbReference type="EMBL" id="VATY01000001">
    <property type="protein sequence ID" value="TMM58455.1"/>
    <property type="molecule type" value="Genomic_DNA"/>
</dbReference>
<protein>
    <recommendedName>
        <fullName evidence="3">Bacterial repeat domain-containing protein</fullName>
    </recommendedName>
</protein>
<dbReference type="Proteomes" id="UP000310314">
    <property type="component" value="Unassembled WGS sequence"/>
</dbReference>
<dbReference type="Gene3D" id="4.10.1080.10">
    <property type="entry name" value="TSP type-3 repeat"/>
    <property type="match status" value="1"/>
</dbReference>
<gene>
    <name evidence="4" type="ORF">FEE95_03220</name>
</gene>
<dbReference type="InterPro" id="IPR003367">
    <property type="entry name" value="Thrombospondin_3-like_rpt"/>
</dbReference>
<feature type="domain" description="Bacterial repeat" evidence="3">
    <location>
        <begin position="38"/>
        <end position="104"/>
    </location>
</feature>
<name>A0A5S3PTZ0_9FLAO</name>
<dbReference type="AlphaFoldDB" id="A0A5S3PTZ0"/>
<dbReference type="GO" id="GO:0007155">
    <property type="term" value="P:cell adhesion"/>
    <property type="evidence" value="ECO:0007669"/>
    <property type="project" value="InterPro"/>
</dbReference>
<feature type="compositionally biased region" description="Acidic residues" evidence="2">
    <location>
        <begin position="204"/>
        <end position="219"/>
    </location>
</feature>
<feature type="region of interest" description="Disordered" evidence="2">
    <location>
        <begin position="112"/>
        <end position="241"/>
    </location>
</feature>
<keyword evidence="5" id="KW-1185">Reference proteome</keyword>
<sequence>MFVIPLIRIIKPIFAAFILFVIAGSCSNKDEVVNFDLTTSIQPQEGGKVTPIDGNFPSDTDVEVIATANEGFVFSTWDGASKSSSKSITLTMDTHKQLTAIFEKLDSDKDGVSDDIDQCENTPQGESVNANGCSDSQKDTDEDGVTDDLDTCENTPTDETVDEDGCSDSQKDSDEDGVTDNIDECADTPIGESVNALGCSDSQIDSDGDGVMDANDECSETTSGEAVDVTGCSDSQKDTDVDGVTDDLDECADTPTGESVNALGCSDSQIDTDGDGVMDADDQCPETTSGEEVDVNGCSQRQLDSTLKTYVPDDNFEKILILLGYDYVIDDYVLTANIENLLELTLKQFHYLEYLDGEPYASEISLPIEDFTGLQDFVSLESLTIIHHPLSGTNFFDLLSDINLKKISFNCIEVVDEFSLKKNIQLEELRINGGGPSSGGCETYVNNLDLSNNPNLKVLKFNWVTFSDIDNVLANIPSLEEFHLLLRTDMPVLSLVNNANLRKIWLETSYSDFKFIDLKNGANDKLEKFVISSYAYRGRNICIEADLPEYVESIITAPGSTFVTNDCDN</sequence>
<comment type="caution">
    <text evidence="4">The sequence shown here is derived from an EMBL/GenBank/DDBJ whole genome shotgun (WGS) entry which is preliminary data.</text>
</comment>
<dbReference type="Pfam" id="PF18998">
    <property type="entry name" value="Flg_new_2"/>
    <property type="match status" value="1"/>
</dbReference>
<dbReference type="OrthoDB" id="9813840at2"/>
<proteinExistence type="predicted"/>
<dbReference type="InterPro" id="IPR028974">
    <property type="entry name" value="TSP_type-3_rpt"/>
</dbReference>
<evidence type="ECO:0000256" key="2">
    <source>
        <dbReference type="SAM" id="MobiDB-lite"/>
    </source>
</evidence>
<dbReference type="Gene3D" id="3.80.10.10">
    <property type="entry name" value="Ribonuclease Inhibitor"/>
    <property type="match status" value="1"/>
</dbReference>
<dbReference type="Pfam" id="PF02412">
    <property type="entry name" value="TSP_3"/>
    <property type="match status" value="4"/>
</dbReference>
<keyword evidence="1" id="KW-0732">Signal</keyword>
<evidence type="ECO:0000259" key="3">
    <source>
        <dbReference type="Pfam" id="PF18998"/>
    </source>
</evidence>
<feature type="compositionally biased region" description="Acidic residues" evidence="2">
    <location>
        <begin position="173"/>
        <end position="186"/>
    </location>
</feature>
<dbReference type="GO" id="GO:0005509">
    <property type="term" value="F:calcium ion binding"/>
    <property type="evidence" value="ECO:0007669"/>
    <property type="project" value="InterPro"/>
</dbReference>
<dbReference type="SUPFAM" id="SSF52058">
    <property type="entry name" value="L domain-like"/>
    <property type="match status" value="1"/>
</dbReference>
<feature type="compositionally biased region" description="Acidic residues" evidence="2">
    <location>
        <begin position="140"/>
        <end position="151"/>
    </location>
</feature>
<evidence type="ECO:0000313" key="5">
    <source>
        <dbReference type="Proteomes" id="UP000310314"/>
    </source>
</evidence>